<dbReference type="PANTHER" id="PTHR48079">
    <property type="entry name" value="PROTEIN YEEZ"/>
    <property type="match status" value="1"/>
</dbReference>
<dbReference type="InterPro" id="IPR051783">
    <property type="entry name" value="NAD(P)-dependent_oxidoreduct"/>
</dbReference>
<dbReference type="Pfam" id="PF01370">
    <property type="entry name" value="Epimerase"/>
    <property type="match status" value="1"/>
</dbReference>
<reference evidence="4" key="1">
    <citation type="submission" date="2023-07" db="EMBL/GenBank/DDBJ databases">
        <title>30 novel species of actinomycetes from the DSMZ collection.</title>
        <authorList>
            <person name="Nouioui I."/>
        </authorList>
    </citation>
    <scope>NUCLEOTIDE SEQUENCE [LARGE SCALE GENOMIC DNA]</scope>
    <source>
        <strain evidence="4">DSM 45055</strain>
    </source>
</reference>
<keyword evidence="4" id="KW-1185">Reference proteome</keyword>
<evidence type="ECO:0000313" key="3">
    <source>
        <dbReference type="EMBL" id="MDT0302377.1"/>
    </source>
</evidence>
<evidence type="ECO:0000313" key="4">
    <source>
        <dbReference type="Proteomes" id="UP001183226"/>
    </source>
</evidence>
<dbReference type="InterPro" id="IPR001509">
    <property type="entry name" value="Epimerase_deHydtase"/>
</dbReference>
<evidence type="ECO:0000259" key="2">
    <source>
        <dbReference type="Pfam" id="PF01370"/>
    </source>
</evidence>
<evidence type="ECO:0000256" key="1">
    <source>
        <dbReference type="SAM" id="MobiDB-lite"/>
    </source>
</evidence>
<proteinExistence type="predicted"/>
<sequence length="358" mass="37652">MDEATPPGPVPRRSLVTGATGLLGGNITAQLLDAGGEVTALVRDADRARRLLPDHPRLRIGVGDVTDPAAYTPLLAGCDTVFHTAAYFREYYETGADLRVLERVNVASLHPLLRAAEDAGVSAFVHTSSVNVLATTGPDSPADEETPPPRRYRGLDRSLDYPSSKVRAEEAVREYARTCSMRVPIVLPGWMWGPGDAGPTSAGRLLQAVAAGRMRAVPALGNYVVDARDVAAACVRAAGPGGGGRYVVAGTRHRLRDLTAAVAAETGTAAPREVPVPAALGVVALMEGLARLRGTEPPATRTGLAVLREGDGRNITSARAQRELGTAFRPMERTIADEVAWYRAHGILPGPSGASVPR</sequence>
<dbReference type="RefSeq" id="WP_311544862.1">
    <property type="nucleotide sequence ID" value="NZ_JAVREK010000008.1"/>
</dbReference>
<protein>
    <submittedName>
        <fullName evidence="3">NAD-dependent epimerase/dehydratase family protein</fullName>
    </submittedName>
</protein>
<dbReference type="Proteomes" id="UP001183226">
    <property type="component" value="Unassembled WGS sequence"/>
</dbReference>
<dbReference type="PANTHER" id="PTHR48079:SF6">
    <property type="entry name" value="NAD(P)-BINDING DOMAIN-CONTAINING PROTEIN-RELATED"/>
    <property type="match status" value="1"/>
</dbReference>
<feature type="domain" description="NAD-dependent epimerase/dehydratase" evidence="2">
    <location>
        <begin position="15"/>
        <end position="240"/>
    </location>
</feature>
<accession>A0ABU2KT74</accession>
<organism evidence="3 4">
    <name type="scientific">Streptomonospora wellingtoniae</name>
    <dbReference type="NCBI Taxonomy" id="3075544"/>
    <lineage>
        <taxon>Bacteria</taxon>
        <taxon>Bacillati</taxon>
        <taxon>Actinomycetota</taxon>
        <taxon>Actinomycetes</taxon>
        <taxon>Streptosporangiales</taxon>
        <taxon>Nocardiopsidaceae</taxon>
        <taxon>Streptomonospora</taxon>
    </lineage>
</organism>
<dbReference type="EMBL" id="JAVREK010000008">
    <property type="protein sequence ID" value="MDT0302377.1"/>
    <property type="molecule type" value="Genomic_DNA"/>
</dbReference>
<dbReference type="SUPFAM" id="SSF51735">
    <property type="entry name" value="NAD(P)-binding Rossmann-fold domains"/>
    <property type="match status" value="1"/>
</dbReference>
<gene>
    <name evidence="3" type="ORF">RM446_09665</name>
</gene>
<dbReference type="Gene3D" id="3.40.50.720">
    <property type="entry name" value="NAD(P)-binding Rossmann-like Domain"/>
    <property type="match status" value="1"/>
</dbReference>
<name>A0ABU2KT74_9ACTN</name>
<comment type="caution">
    <text evidence="3">The sequence shown here is derived from an EMBL/GenBank/DDBJ whole genome shotgun (WGS) entry which is preliminary data.</text>
</comment>
<feature type="region of interest" description="Disordered" evidence="1">
    <location>
        <begin position="135"/>
        <end position="157"/>
    </location>
</feature>
<dbReference type="InterPro" id="IPR036291">
    <property type="entry name" value="NAD(P)-bd_dom_sf"/>
</dbReference>